<dbReference type="Gene3D" id="3.40.50.11290">
    <property type="match status" value="1"/>
</dbReference>
<comment type="caution">
    <text evidence="3">The sequence shown here is derived from an EMBL/GenBank/DDBJ whole genome shotgun (WGS) entry which is preliminary data.</text>
</comment>
<dbReference type="InterPro" id="IPR016450">
    <property type="entry name" value="UCP005522"/>
</dbReference>
<dbReference type="EMBL" id="SODU01000001">
    <property type="protein sequence ID" value="TDW95154.1"/>
    <property type="molecule type" value="Genomic_DNA"/>
</dbReference>
<evidence type="ECO:0000259" key="2">
    <source>
        <dbReference type="Pfam" id="PF14403"/>
    </source>
</evidence>
<name>A0ABY2FQU8_9ACTN</name>
<dbReference type="Proteomes" id="UP000295060">
    <property type="component" value="Unassembled WGS sequence"/>
</dbReference>
<dbReference type="InterPro" id="IPR051680">
    <property type="entry name" value="ATP-dep_Glu-Cys_Ligase-2"/>
</dbReference>
<accession>A0ABY2FQU8</accession>
<dbReference type="PANTHER" id="PTHR34595">
    <property type="entry name" value="BLR5612 PROTEIN"/>
    <property type="match status" value="1"/>
</dbReference>
<dbReference type="Gene3D" id="3.30.1490.270">
    <property type="match status" value="1"/>
</dbReference>
<dbReference type="InterPro" id="IPR025841">
    <property type="entry name" value="CP_ATPgrasp_2"/>
</dbReference>
<organism evidence="3 4">
    <name type="scientific">Kribbella pratensis</name>
    <dbReference type="NCBI Taxonomy" id="2512112"/>
    <lineage>
        <taxon>Bacteria</taxon>
        <taxon>Bacillati</taxon>
        <taxon>Actinomycetota</taxon>
        <taxon>Actinomycetes</taxon>
        <taxon>Propionibacteriales</taxon>
        <taxon>Kribbellaceae</taxon>
        <taxon>Kribbella</taxon>
    </lineage>
</organism>
<proteinExistence type="predicted"/>
<feature type="domain" description="Circularly permuted ATP-grasp type 2" evidence="2">
    <location>
        <begin position="86"/>
        <end position="461"/>
    </location>
</feature>
<evidence type="ECO:0000313" key="3">
    <source>
        <dbReference type="EMBL" id="TDW95154.1"/>
    </source>
</evidence>
<dbReference type="Pfam" id="PF14403">
    <property type="entry name" value="CP_ATPgrasp_2"/>
    <property type="match status" value="1"/>
</dbReference>
<evidence type="ECO:0000256" key="1">
    <source>
        <dbReference type="SAM" id="MobiDB-lite"/>
    </source>
</evidence>
<protein>
    <submittedName>
        <fullName evidence="3">Circularly permuted ATP-grasp superfamily protein</fullName>
    </submittedName>
</protein>
<keyword evidence="4" id="KW-1185">Reference proteome</keyword>
<reference evidence="3 4" key="1">
    <citation type="submission" date="2019-03" db="EMBL/GenBank/DDBJ databases">
        <title>Genomic Encyclopedia of Type Strains, Phase III (KMG-III): the genomes of soil and plant-associated and newly described type strains.</title>
        <authorList>
            <person name="Whitman W."/>
        </authorList>
    </citation>
    <scope>NUCLEOTIDE SEQUENCE [LARGE SCALE GENOMIC DNA]</scope>
    <source>
        <strain evidence="3 4">VKMAc-2574</strain>
    </source>
</reference>
<gene>
    <name evidence="3" type="ORF">EV137_2487</name>
</gene>
<sequence length="525" mass="57781">MSRASSRQLFDGYLDPRRPHAGAYDEMFDPVDGVRTAYKRLHDSLQPLQPADLTTRSEALDRALVDQGITFSLSGEERPFPLDLVPRVITASEWSRLERGVVQRVRALEAFLADIYGEQQIVADGVLPRRLITSCEHFHRQAAGIAPPNGVRIHVAGIDVVRDEQGDFRVLEDNLRSPSGVSYVMENRRTMARVFPDLFAKHRVRAVGDYAVHLLRSLRAAAPGVTDPNVVVLTPGVYNSAYFEHSLLARQMGVELVEGRDLLARNNVIYLRTTEGEQRVDVIYRRIDDEFLDPVQFVPDSVLGVAGLVNAARAGNVVIANAIGNGVGDDKLIYTYLPEILKYYLGETPLLPNVDTYRCWLPAEHAEVLDRLDELVTKPVEGSGGYGIVFGPDASPKELQAQRRRIRANPRGWIAQPVVQLSTVPTKVGERLQPRHVDLRPFAVNDGEDVFVLPGGLTRVAIPEGSLIVNSSQGGGSKDTWVLAPRASGEDAELRGPGLGTPAVKPESTPEQGPELNAAQQQQQQ</sequence>
<dbReference type="PANTHER" id="PTHR34595:SF7">
    <property type="entry name" value="SLL1039 PROTEIN"/>
    <property type="match status" value="1"/>
</dbReference>
<dbReference type="SUPFAM" id="SSF56059">
    <property type="entry name" value="Glutathione synthetase ATP-binding domain-like"/>
    <property type="match status" value="1"/>
</dbReference>
<evidence type="ECO:0000313" key="4">
    <source>
        <dbReference type="Proteomes" id="UP000295060"/>
    </source>
</evidence>
<feature type="region of interest" description="Disordered" evidence="1">
    <location>
        <begin position="468"/>
        <end position="525"/>
    </location>
</feature>
<dbReference type="PIRSF" id="PIRSF005522">
    <property type="entry name" value="UCP005522"/>
    <property type="match status" value="1"/>
</dbReference>